<dbReference type="KEGG" id="tad:TRIADDRAFT_56293"/>
<dbReference type="EMBL" id="DS985245">
    <property type="protein sequence ID" value="EDV24470.1"/>
    <property type="molecule type" value="Genomic_DNA"/>
</dbReference>
<dbReference type="STRING" id="10228.B3RXQ6"/>
<dbReference type="RefSeq" id="XP_002112360.1">
    <property type="nucleotide sequence ID" value="XM_002112324.1"/>
</dbReference>
<dbReference type="InterPro" id="IPR052850">
    <property type="entry name" value="NPAT_LisH"/>
</dbReference>
<protein>
    <recommendedName>
        <fullName evidence="4">LisH domain-containing protein</fullName>
    </recommendedName>
</protein>
<gene>
    <name evidence="2" type="ORF">TRIADDRAFT_56293</name>
</gene>
<sequence>MVVSTADVCYLILDYLQFNGWQKSFEIFYQECPHFRNETQQQDLFDRRNLQDIVQGFADVLIQGNTARQPQSNAVVLDSLWKKFDDIVSQIKHTSRKSFIKSVEHPTSSQRVRTRQGLNKRRIVPLKISTAMNDSPNSDSGGSTAIPLAKRTLYSLDSTSPIKTLVNVASDMYNEAYQHSEETSELIRSGYGSPKRKKFMPRKRHTIERIPDRNEQVVADSEMPQHIIETLLENTELQQRLASNINKVVYSSKDDPAIISEAPLEKDNVTTDIAGTSENNNDIISSLPSNASVENEVKDYNLSSDAVSNIVELTESDPAFDQLLAILDTVQVTLTPDVKSTNESCQTVSLQGEDHLQTEGASNDDMLMSIKRKLSDNHVRKLSFDVNNKKSPHDKMEHLNRNENNNINDEENMTAMEEQTATNELHVIGDKFSESDDLSEHHEEKESPPVVIRVLNSCYVAYQLCQLAFSDKQIVLDGRFDFQCCILLVEIGSKRNCRRQQHENFSYWTRC</sequence>
<proteinExistence type="predicted"/>
<accession>B3RXQ6</accession>
<dbReference type="Proteomes" id="UP000009022">
    <property type="component" value="Unassembled WGS sequence"/>
</dbReference>
<feature type="region of interest" description="Disordered" evidence="1">
    <location>
        <begin position="387"/>
        <end position="406"/>
    </location>
</feature>
<dbReference type="HOGENOM" id="CLU_533562_0_0_1"/>
<dbReference type="GeneID" id="6754003"/>
<feature type="compositionally biased region" description="Basic and acidic residues" evidence="1">
    <location>
        <begin position="387"/>
        <end position="401"/>
    </location>
</feature>
<evidence type="ECO:0000256" key="1">
    <source>
        <dbReference type="SAM" id="MobiDB-lite"/>
    </source>
</evidence>
<reference evidence="2 3" key="1">
    <citation type="journal article" date="2008" name="Nature">
        <title>The Trichoplax genome and the nature of placozoans.</title>
        <authorList>
            <person name="Srivastava M."/>
            <person name="Begovic E."/>
            <person name="Chapman J."/>
            <person name="Putnam N.H."/>
            <person name="Hellsten U."/>
            <person name="Kawashima T."/>
            <person name="Kuo A."/>
            <person name="Mitros T."/>
            <person name="Salamov A."/>
            <person name="Carpenter M.L."/>
            <person name="Signorovitch A.Y."/>
            <person name="Moreno M.A."/>
            <person name="Kamm K."/>
            <person name="Grimwood J."/>
            <person name="Schmutz J."/>
            <person name="Shapiro H."/>
            <person name="Grigoriev I.V."/>
            <person name="Buss L.W."/>
            <person name="Schierwater B."/>
            <person name="Dellaporta S.L."/>
            <person name="Rokhsar D.S."/>
        </authorList>
    </citation>
    <scope>NUCLEOTIDE SEQUENCE [LARGE SCALE GENOMIC DNA]</scope>
    <source>
        <strain evidence="2 3">Grell-BS-1999</strain>
    </source>
</reference>
<dbReference type="PANTHER" id="PTHR15087:SF14">
    <property type="entry name" value="PROTEIN NPAT"/>
    <property type="match status" value="1"/>
</dbReference>
<evidence type="ECO:0000313" key="3">
    <source>
        <dbReference type="Proteomes" id="UP000009022"/>
    </source>
</evidence>
<dbReference type="PhylomeDB" id="B3RXQ6"/>
<dbReference type="PROSITE" id="PS50896">
    <property type="entry name" value="LISH"/>
    <property type="match status" value="1"/>
</dbReference>
<name>B3RXQ6_TRIAD</name>
<dbReference type="PANTHER" id="PTHR15087">
    <property type="entry name" value="PROTEIN NPAT"/>
    <property type="match status" value="1"/>
</dbReference>
<evidence type="ECO:0008006" key="4">
    <source>
        <dbReference type="Google" id="ProtNLM"/>
    </source>
</evidence>
<dbReference type="OrthoDB" id="6287635at2759"/>
<dbReference type="AlphaFoldDB" id="B3RXQ6"/>
<organism evidence="2 3">
    <name type="scientific">Trichoplax adhaerens</name>
    <name type="common">Trichoplax reptans</name>
    <dbReference type="NCBI Taxonomy" id="10228"/>
    <lineage>
        <taxon>Eukaryota</taxon>
        <taxon>Metazoa</taxon>
        <taxon>Placozoa</taxon>
        <taxon>Uniplacotomia</taxon>
        <taxon>Trichoplacea</taxon>
        <taxon>Trichoplacidae</taxon>
        <taxon>Trichoplax</taxon>
    </lineage>
</organism>
<dbReference type="InterPro" id="IPR006594">
    <property type="entry name" value="LisH"/>
</dbReference>
<evidence type="ECO:0000313" key="2">
    <source>
        <dbReference type="EMBL" id="EDV24470.1"/>
    </source>
</evidence>
<dbReference type="CTD" id="6754003"/>
<dbReference type="InParanoid" id="B3RXQ6"/>
<keyword evidence="3" id="KW-1185">Reference proteome</keyword>